<evidence type="ECO:0000313" key="2">
    <source>
        <dbReference type="Proteomes" id="UP000095287"/>
    </source>
</evidence>
<evidence type="ECO:0000256" key="1">
    <source>
        <dbReference type="SAM" id="Phobius"/>
    </source>
</evidence>
<name>A0A1I7ZQG3_9BILA</name>
<feature type="transmembrane region" description="Helical" evidence="1">
    <location>
        <begin position="21"/>
        <end position="43"/>
    </location>
</feature>
<proteinExistence type="predicted"/>
<dbReference type="SUPFAM" id="SSF81321">
    <property type="entry name" value="Family A G protein-coupled receptor-like"/>
    <property type="match status" value="1"/>
</dbReference>
<dbReference type="Proteomes" id="UP000095287">
    <property type="component" value="Unplaced"/>
</dbReference>
<accession>A0A1I7ZQG3</accession>
<keyword evidence="2" id="KW-1185">Reference proteome</keyword>
<keyword evidence="1" id="KW-0812">Transmembrane</keyword>
<feature type="transmembrane region" description="Helical" evidence="1">
    <location>
        <begin position="145"/>
        <end position="169"/>
    </location>
</feature>
<dbReference type="WBParaSite" id="L893_g28795.t1">
    <property type="protein sequence ID" value="L893_g28795.t1"/>
    <property type="gene ID" value="L893_g28795"/>
</dbReference>
<keyword evidence="1" id="KW-0472">Membrane</keyword>
<protein>
    <submittedName>
        <fullName evidence="3">7TMR-DISM_7TM domain-containing protein</fullName>
    </submittedName>
</protein>
<dbReference type="Gene3D" id="1.20.1070.10">
    <property type="entry name" value="Rhodopsin 7-helix transmembrane proteins"/>
    <property type="match status" value="1"/>
</dbReference>
<evidence type="ECO:0000313" key="3">
    <source>
        <dbReference type="WBParaSite" id="L893_g28795.t1"/>
    </source>
</evidence>
<feature type="transmembrane region" description="Helical" evidence="1">
    <location>
        <begin position="77"/>
        <end position="99"/>
    </location>
</feature>
<sequence>MIWALAANRFFVIVLSQHFRVAYVVIIVFSWLYVIILFSVGVFGKARLVYSRAHLIAVSFREDWPPWASKLAFANDYFGLILFGTVLLMYSVVVAYLIVKRYLLKTISHNYTKELIILSQGIFIFLGGILIIVNSTFGESMFPPVYWYTGSYGIFMTFFNGLFNPLIYLTTNRQVMLLFHRTLMTQGVARRITTNGLWRQGKGFSRYKSARNSLSVEAAPVDGRICQIE</sequence>
<dbReference type="AlphaFoldDB" id="A0A1I7ZQG3"/>
<keyword evidence="1" id="KW-1133">Transmembrane helix</keyword>
<feature type="transmembrane region" description="Helical" evidence="1">
    <location>
        <begin position="111"/>
        <end position="133"/>
    </location>
</feature>
<organism evidence="2 3">
    <name type="scientific">Steinernema glaseri</name>
    <dbReference type="NCBI Taxonomy" id="37863"/>
    <lineage>
        <taxon>Eukaryota</taxon>
        <taxon>Metazoa</taxon>
        <taxon>Ecdysozoa</taxon>
        <taxon>Nematoda</taxon>
        <taxon>Chromadorea</taxon>
        <taxon>Rhabditida</taxon>
        <taxon>Tylenchina</taxon>
        <taxon>Panagrolaimomorpha</taxon>
        <taxon>Strongyloidoidea</taxon>
        <taxon>Steinernematidae</taxon>
        <taxon>Steinernema</taxon>
    </lineage>
</organism>
<reference evidence="3" key="1">
    <citation type="submission" date="2016-11" db="UniProtKB">
        <authorList>
            <consortium name="WormBaseParasite"/>
        </authorList>
    </citation>
    <scope>IDENTIFICATION</scope>
</reference>